<feature type="transmembrane region" description="Helical" evidence="1">
    <location>
        <begin position="133"/>
        <end position="152"/>
    </location>
</feature>
<keyword evidence="1" id="KW-0812">Transmembrane</keyword>
<dbReference type="AlphaFoldDB" id="A0A078B3B3"/>
<keyword evidence="1" id="KW-1133">Transmembrane helix</keyword>
<proteinExistence type="predicted"/>
<evidence type="ECO:0000313" key="3">
    <source>
        <dbReference type="Proteomes" id="UP000039865"/>
    </source>
</evidence>
<protein>
    <submittedName>
        <fullName evidence="2">Uncharacterized protein</fullName>
    </submittedName>
</protein>
<keyword evidence="1" id="KW-0472">Membrane</keyword>
<dbReference type="EMBL" id="CCKQ01017145">
    <property type="protein sequence ID" value="CDW89015.1"/>
    <property type="molecule type" value="Genomic_DNA"/>
</dbReference>
<reference evidence="2 3" key="1">
    <citation type="submission" date="2014-06" db="EMBL/GenBank/DDBJ databases">
        <authorList>
            <person name="Swart Estienne"/>
        </authorList>
    </citation>
    <scope>NUCLEOTIDE SEQUENCE [LARGE SCALE GENOMIC DNA]</scope>
    <source>
        <strain evidence="2 3">130c</strain>
    </source>
</reference>
<sequence length="153" mass="16997">MYRFRLLILRNYMLERGNNTASNRRYIDTTLTFGKYCIILLQNGISAGSGGSVTWFLNGNSTVNVFKRSQLYRSILGFTDATLYDMANYGVPIAINTSQSIQMGGSDLIILVNPRTTAATLTFSINAYGFENAFGLLTILPLTILLVLTQLLF</sequence>
<organism evidence="2 3">
    <name type="scientific">Stylonychia lemnae</name>
    <name type="common">Ciliate</name>
    <dbReference type="NCBI Taxonomy" id="5949"/>
    <lineage>
        <taxon>Eukaryota</taxon>
        <taxon>Sar</taxon>
        <taxon>Alveolata</taxon>
        <taxon>Ciliophora</taxon>
        <taxon>Intramacronucleata</taxon>
        <taxon>Spirotrichea</taxon>
        <taxon>Stichotrichia</taxon>
        <taxon>Sporadotrichida</taxon>
        <taxon>Oxytrichidae</taxon>
        <taxon>Stylonychinae</taxon>
        <taxon>Stylonychia</taxon>
    </lineage>
</organism>
<dbReference type="Proteomes" id="UP000039865">
    <property type="component" value="Unassembled WGS sequence"/>
</dbReference>
<keyword evidence="3" id="KW-1185">Reference proteome</keyword>
<gene>
    <name evidence="2" type="primary">Contig3059.g3270</name>
    <name evidence="2" type="ORF">STYLEM_18143</name>
</gene>
<evidence type="ECO:0000256" key="1">
    <source>
        <dbReference type="SAM" id="Phobius"/>
    </source>
</evidence>
<dbReference type="InParanoid" id="A0A078B3B3"/>
<accession>A0A078B3B3</accession>
<name>A0A078B3B3_STYLE</name>
<evidence type="ECO:0000313" key="2">
    <source>
        <dbReference type="EMBL" id="CDW89015.1"/>
    </source>
</evidence>